<proteinExistence type="predicted"/>
<sequence>MRTTPFDSVNSVITPMNHVLMSLGNNSGYVPCTVPIQQYQAAAMHPVMSYPVPCMPSHILNGALPLQPPVFPPPSSHASNQQLNCTPHSDLISSLLSKGFISQPNQPQPPSQSATQSGIVSSLLNNLILRAKEQTYAQESIGLEFDRAKEQTSADDSIGLEFDPAKLKVRHESGIRALYADLPKQCTTCGMRFKSQEEHSLHMDWHVRKNRAAKSNKPKQMHSRNFFLTSGLWLTAAEAIGTDKAPAFFATDDDKEEKKPEKAVFADEDQKACPLCMEPFDEYFSNETDDWMYRGTAYFKVPKESKSKLHRSLIGRIVHAKCMQ</sequence>
<dbReference type="InterPro" id="IPR013087">
    <property type="entry name" value="Znf_C2H2_type"/>
</dbReference>
<dbReference type="PROSITE" id="PS00028">
    <property type="entry name" value="ZINC_FINGER_C2H2_1"/>
    <property type="match status" value="1"/>
</dbReference>
<evidence type="ECO:0000313" key="2">
    <source>
        <dbReference type="EMBL" id="KAH7572182.1"/>
    </source>
</evidence>
<feature type="domain" description="C2H2-type" evidence="1">
    <location>
        <begin position="186"/>
        <end position="206"/>
    </location>
</feature>
<protein>
    <recommendedName>
        <fullName evidence="1">C2H2-type domain-containing protein</fullName>
    </recommendedName>
</protein>
<keyword evidence="3" id="KW-1185">Reference proteome</keyword>
<evidence type="ECO:0000313" key="3">
    <source>
        <dbReference type="Proteomes" id="UP000827721"/>
    </source>
</evidence>
<gene>
    <name evidence="2" type="ORF">JRO89_XS04G0216200</name>
</gene>
<dbReference type="InterPro" id="IPR045154">
    <property type="entry name" value="PCF11-like"/>
</dbReference>
<comment type="caution">
    <text evidence="2">The sequence shown here is derived from an EMBL/GenBank/DDBJ whole genome shotgun (WGS) entry which is preliminary data.</text>
</comment>
<reference evidence="2 3" key="1">
    <citation type="submission" date="2021-02" db="EMBL/GenBank/DDBJ databases">
        <title>Plant Genome Project.</title>
        <authorList>
            <person name="Zhang R.-G."/>
        </authorList>
    </citation>
    <scope>NUCLEOTIDE SEQUENCE [LARGE SCALE GENOMIC DNA]</scope>
    <source>
        <tissue evidence="2">Leaves</tissue>
    </source>
</reference>
<dbReference type="EMBL" id="JAFEMO010000004">
    <property type="protein sequence ID" value="KAH7572182.1"/>
    <property type="molecule type" value="Genomic_DNA"/>
</dbReference>
<accession>A0ABQ8I6D9</accession>
<organism evidence="2 3">
    <name type="scientific">Xanthoceras sorbifolium</name>
    <dbReference type="NCBI Taxonomy" id="99658"/>
    <lineage>
        <taxon>Eukaryota</taxon>
        <taxon>Viridiplantae</taxon>
        <taxon>Streptophyta</taxon>
        <taxon>Embryophyta</taxon>
        <taxon>Tracheophyta</taxon>
        <taxon>Spermatophyta</taxon>
        <taxon>Magnoliopsida</taxon>
        <taxon>eudicotyledons</taxon>
        <taxon>Gunneridae</taxon>
        <taxon>Pentapetalae</taxon>
        <taxon>rosids</taxon>
        <taxon>malvids</taxon>
        <taxon>Sapindales</taxon>
        <taxon>Sapindaceae</taxon>
        <taxon>Xanthoceroideae</taxon>
        <taxon>Xanthoceras</taxon>
    </lineage>
</organism>
<dbReference type="Proteomes" id="UP000827721">
    <property type="component" value="Unassembled WGS sequence"/>
</dbReference>
<dbReference type="InterPro" id="IPR057242">
    <property type="entry name" value="PCFS4-like"/>
</dbReference>
<evidence type="ECO:0000259" key="1">
    <source>
        <dbReference type="PROSITE" id="PS00028"/>
    </source>
</evidence>
<dbReference type="Pfam" id="PF23228">
    <property type="entry name" value="zf_PCFS4"/>
    <property type="match status" value="1"/>
</dbReference>
<name>A0ABQ8I6D9_9ROSI</name>
<dbReference type="PANTHER" id="PTHR15921">
    <property type="entry name" value="PRE-MRNA CLEAVAGE COMPLEX II"/>
    <property type="match status" value="1"/>
</dbReference>
<dbReference type="PANTHER" id="PTHR15921:SF11">
    <property type="entry name" value="POLYADENYLATION AND CLEAVAGE FACTOR HOMOLOG 1-RELATED"/>
    <property type="match status" value="1"/>
</dbReference>